<evidence type="ECO:0000259" key="2">
    <source>
        <dbReference type="Pfam" id="PF03795"/>
    </source>
</evidence>
<feature type="domain" description="YCII-related" evidence="2">
    <location>
        <begin position="10"/>
        <end position="89"/>
    </location>
</feature>
<dbReference type="RefSeq" id="WP_225565322.1">
    <property type="nucleotide sequence ID" value="NZ_JAIXCQ010000005.1"/>
</dbReference>
<organism evidence="3 4">
    <name type="scientific">Isoptericola luteus</name>
    <dbReference type="NCBI Taxonomy" id="2879484"/>
    <lineage>
        <taxon>Bacteria</taxon>
        <taxon>Bacillati</taxon>
        <taxon>Actinomycetota</taxon>
        <taxon>Actinomycetes</taxon>
        <taxon>Micrococcales</taxon>
        <taxon>Promicromonosporaceae</taxon>
        <taxon>Isoptericola</taxon>
    </lineage>
</organism>
<accession>A0ABS7ZEW4</accession>
<reference evidence="3 4" key="1">
    <citation type="submission" date="2021-09" db="EMBL/GenBank/DDBJ databases">
        <title>Isoptericola luteus sp. nov., a novel bacterium isolated from Harbin, the capital city of Heilongjiang province.</title>
        <authorList>
            <person name="Li J."/>
        </authorList>
    </citation>
    <scope>NUCLEOTIDE SEQUENCE [LARGE SCALE GENOMIC DNA]</scope>
    <source>
        <strain evidence="3 4">NEAU-Y5</strain>
    </source>
</reference>
<comment type="similarity">
    <text evidence="1">Belongs to the YciI family.</text>
</comment>
<evidence type="ECO:0000256" key="1">
    <source>
        <dbReference type="ARBA" id="ARBA00007689"/>
    </source>
</evidence>
<dbReference type="InterPro" id="IPR005545">
    <property type="entry name" value="YCII"/>
</dbReference>
<gene>
    <name evidence="3" type="ORF">LEP48_09395</name>
</gene>
<keyword evidence="4" id="KW-1185">Reference proteome</keyword>
<proteinExistence type="inferred from homology"/>
<evidence type="ECO:0000313" key="3">
    <source>
        <dbReference type="EMBL" id="MCA5893565.1"/>
    </source>
</evidence>
<dbReference type="SUPFAM" id="SSF54909">
    <property type="entry name" value="Dimeric alpha+beta barrel"/>
    <property type="match status" value="1"/>
</dbReference>
<comment type="caution">
    <text evidence="3">The sequence shown here is derived from an EMBL/GenBank/DDBJ whole genome shotgun (WGS) entry which is preliminary data.</text>
</comment>
<evidence type="ECO:0000313" key="4">
    <source>
        <dbReference type="Proteomes" id="UP001319870"/>
    </source>
</evidence>
<protein>
    <submittedName>
        <fullName evidence="3">YciI family protein</fullName>
    </submittedName>
</protein>
<dbReference type="EMBL" id="JAIXCQ010000005">
    <property type="protein sequence ID" value="MCA5893565.1"/>
    <property type="molecule type" value="Genomic_DNA"/>
</dbReference>
<dbReference type="Gene3D" id="3.30.70.1060">
    <property type="entry name" value="Dimeric alpha+beta barrel"/>
    <property type="match status" value="1"/>
</dbReference>
<dbReference type="InterPro" id="IPR011008">
    <property type="entry name" value="Dimeric_a/b-barrel"/>
</dbReference>
<dbReference type="Pfam" id="PF03795">
    <property type="entry name" value="YCII"/>
    <property type="match status" value="1"/>
</dbReference>
<name>A0ABS7ZEW4_9MICO</name>
<sequence length="98" mass="10475">MAVFAVTYVYVSDAARLDDVRPDHRAFLGELHAQGVLHVSGPLPPSPDGAPAGALLVVEAEDVTTALRVLDEDPFRRAGLLADRSAREWVPVIGGFAR</sequence>
<dbReference type="Proteomes" id="UP001319870">
    <property type="component" value="Unassembled WGS sequence"/>
</dbReference>